<evidence type="ECO:0000313" key="3">
    <source>
        <dbReference type="Proteomes" id="UP000738349"/>
    </source>
</evidence>
<feature type="region of interest" description="Disordered" evidence="1">
    <location>
        <begin position="294"/>
        <end position="403"/>
    </location>
</feature>
<dbReference type="Proteomes" id="UP000738349">
    <property type="component" value="Unassembled WGS sequence"/>
</dbReference>
<gene>
    <name evidence="2" type="ORF">EDB81DRAFT_513940</name>
</gene>
<feature type="compositionally biased region" description="Pro residues" evidence="1">
    <location>
        <begin position="15"/>
        <end position="25"/>
    </location>
</feature>
<feature type="region of interest" description="Disordered" evidence="1">
    <location>
        <begin position="1"/>
        <end position="64"/>
    </location>
</feature>
<feature type="region of interest" description="Disordered" evidence="1">
    <location>
        <begin position="269"/>
        <end position="288"/>
    </location>
</feature>
<feature type="compositionally biased region" description="Low complexity" evidence="1">
    <location>
        <begin position="326"/>
        <end position="373"/>
    </location>
</feature>
<sequence>MSGEIPPGVIQFPPRDGPPRPPQGQPGPAMHPANNRPMPSDMHQGMHPNMQHQNQPMMHPGAPPNFPPPPQHIVPRDLQPRNTIEISDIRSERFTEADAREHLSSYVVVRLEKSDNPYDVDDEGYHLTPTWERVRRITQTDISQQEIRRQVHVLDRNTKSVAKKKAACTLPIQRQLECTQERLSQTDPDNRYCYKLVQFESKLRKLDSRELQYIDKNSKKDKRDRKERKYVTTHSKKSKSKPKFERVSITAYFKRTPVPEISSLRMLEEHEREQQMRMVPPPQQQMPVTFQPAAHPMVGPAQFPMHPANTGPPPNPGPPAGVQVMQSKPNPQNSQPKQSPQNNQPTQNPQNNQPKQHPQNNQPKQNVQNNAPKPGMPAKPLVQVKKPGTGGNDGNQKSNPMKPSVQVITIGKNVKPYHDSSRSSNSSFGSADSTSSTSTDSTPQSSLGSLPDAPKRVRGRSPTPVQRNTFPEHFGVPATRQHPMHDEDYILDSYPPKFTLSEQVPLPSHQFVPMGMASTLRQDRRPFRREDEAFGRDRRPSFRDEDPSYKPRTTLLPLRIHQKRGGIRLVDPSEARQELFQDSMGRIEDRLERLRLDAAYRDDEFRRDDERSERLREEPRRRVLLPNRLRDRSGDESILREREPRWLDRDAPEYRRRREPDLCREAAHSLQTQGRRDIQRGY</sequence>
<feature type="compositionally biased region" description="Basic and acidic residues" evidence="1">
    <location>
        <begin position="524"/>
        <end position="549"/>
    </location>
</feature>
<feature type="compositionally biased region" description="Pro residues" evidence="1">
    <location>
        <begin position="310"/>
        <end position="319"/>
    </location>
</feature>
<dbReference type="AlphaFoldDB" id="A0A9P9EU26"/>
<feature type="compositionally biased region" description="Low complexity" evidence="1">
    <location>
        <begin position="422"/>
        <end position="446"/>
    </location>
</feature>
<reference evidence="2" key="1">
    <citation type="journal article" date="2021" name="Nat. Commun.">
        <title>Genetic determinants of endophytism in the Arabidopsis root mycobiome.</title>
        <authorList>
            <person name="Mesny F."/>
            <person name="Miyauchi S."/>
            <person name="Thiergart T."/>
            <person name="Pickel B."/>
            <person name="Atanasova L."/>
            <person name="Karlsson M."/>
            <person name="Huettel B."/>
            <person name="Barry K.W."/>
            <person name="Haridas S."/>
            <person name="Chen C."/>
            <person name="Bauer D."/>
            <person name="Andreopoulos W."/>
            <person name="Pangilinan J."/>
            <person name="LaButti K."/>
            <person name="Riley R."/>
            <person name="Lipzen A."/>
            <person name="Clum A."/>
            <person name="Drula E."/>
            <person name="Henrissat B."/>
            <person name="Kohler A."/>
            <person name="Grigoriev I.V."/>
            <person name="Martin F.M."/>
            <person name="Hacquard S."/>
        </authorList>
    </citation>
    <scope>NUCLEOTIDE SEQUENCE</scope>
    <source>
        <strain evidence="2">MPI-CAGE-AT-0147</strain>
    </source>
</reference>
<feature type="region of interest" description="Disordered" evidence="1">
    <location>
        <begin position="216"/>
        <end position="244"/>
    </location>
</feature>
<name>A0A9P9EU26_9HYPO</name>
<feature type="compositionally biased region" description="Basic residues" evidence="1">
    <location>
        <begin position="219"/>
        <end position="228"/>
    </location>
</feature>
<evidence type="ECO:0000313" key="2">
    <source>
        <dbReference type="EMBL" id="KAH7143967.1"/>
    </source>
</evidence>
<dbReference type="EMBL" id="JAGMUV010000009">
    <property type="protein sequence ID" value="KAH7143967.1"/>
    <property type="molecule type" value="Genomic_DNA"/>
</dbReference>
<proteinExistence type="predicted"/>
<dbReference type="OrthoDB" id="3440029at2759"/>
<accession>A0A9P9EU26</accession>
<comment type="caution">
    <text evidence="2">The sequence shown here is derived from an EMBL/GenBank/DDBJ whole genome shotgun (WGS) entry which is preliminary data.</text>
</comment>
<protein>
    <submittedName>
        <fullName evidence="2">Uncharacterized protein</fullName>
    </submittedName>
</protein>
<evidence type="ECO:0000256" key="1">
    <source>
        <dbReference type="SAM" id="MobiDB-lite"/>
    </source>
</evidence>
<keyword evidence="3" id="KW-1185">Reference proteome</keyword>
<feature type="region of interest" description="Disordered" evidence="1">
    <location>
        <begin position="524"/>
        <end position="550"/>
    </location>
</feature>
<feature type="region of interest" description="Disordered" evidence="1">
    <location>
        <begin position="415"/>
        <end position="481"/>
    </location>
</feature>
<organism evidence="2 3">
    <name type="scientific">Dactylonectria macrodidyma</name>
    <dbReference type="NCBI Taxonomy" id="307937"/>
    <lineage>
        <taxon>Eukaryota</taxon>
        <taxon>Fungi</taxon>
        <taxon>Dikarya</taxon>
        <taxon>Ascomycota</taxon>
        <taxon>Pezizomycotina</taxon>
        <taxon>Sordariomycetes</taxon>
        <taxon>Hypocreomycetidae</taxon>
        <taxon>Hypocreales</taxon>
        <taxon>Nectriaceae</taxon>
        <taxon>Dactylonectria</taxon>
    </lineage>
</organism>